<evidence type="ECO:0000313" key="14">
    <source>
        <dbReference type="EMBL" id="KAF2825057.1"/>
    </source>
</evidence>
<evidence type="ECO:0000256" key="10">
    <source>
        <dbReference type="ARBA" id="ARBA00023004"/>
    </source>
</evidence>
<dbReference type="Gene3D" id="1.10.630.10">
    <property type="entry name" value="Cytochrome P450"/>
    <property type="match status" value="1"/>
</dbReference>
<keyword evidence="5 13" id="KW-0349">Heme</keyword>
<dbReference type="Proteomes" id="UP000799424">
    <property type="component" value="Unassembled WGS sequence"/>
</dbReference>
<dbReference type="GO" id="GO:0004497">
    <property type="term" value="F:monooxygenase activity"/>
    <property type="evidence" value="ECO:0007669"/>
    <property type="project" value="UniProtKB-KW"/>
</dbReference>
<keyword evidence="6" id="KW-0812">Transmembrane</keyword>
<evidence type="ECO:0000256" key="8">
    <source>
        <dbReference type="ARBA" id="ARBA00022989"/>
    </source>
</evidence>
<keyword evidence="8" id="KW-1133">Transmembrane helix</keyword>
<keyword evidence="12" id="KW-0472">Membrane</keyword>
<evidence type="ECO:0000256" key="13">
    <source>
        <dbReference type="PIRSR" id="PIRSR602403-1"/>
    </source>
</evidence>
<dbReference type="InterPro" id="IPR001128">
    <property type="entry name" value="Cyt_P450"/>
</dbReference>
<evidence type="ECO:0000256" key="5">
    <source>
        <dbReference type="ARBA" id="ARBA00022617"/>
    </source>
</evidence>
<dbReference type="GO" id="GO:0016705">
    <property type="term" value="F:oxidoreductase activity, acting on paired donors, with incorporation or reduction of molecular oxygen"/>
    <property type="evidence" value="ECO:0007669"/>
    <property type="project" value="InterPro"/>
</dbReference>
<keyword evidence="10 13" id="KW-0408">Iron</keyword>
<evidence type="ECO:0000256" key="7">
    <source>
        <dbReference type="ARBA" id="ARBA00022723"/>
    </source>
</evidence>
<protein>
    <submittedName>
        <fullName evidence="14">Cytochrome P450</fullName>
    </submittedName>
</protein>
<evidence type="ECO:0000256" key="2">
    <source>
        <dbReference type="ARBA" id="ARBA00004370"/>
    </source>
</evidence>
<evidence type="ECO:0000256" key="9">
    <source>
        <dbReference type="ARBA" id="ARBA00023002"/>
    </source>
</evidence>
<accession>A0A6A6ZXE1</accession>
<dbReference type="GO" id="GO:0016020">
    <property type="term" value="C:membrane"/>
    <property type="evidence" value="ECO:0007669"/>
    <property type="project" value="UniProtKB-SubCell"/>
</dbReference>
<reference evidence="14" key="1">
    <citation type="journal article" date="2020" name="Stud. Mycol.">
        <title>101 Dothideomycetes genomes: a test case for predicting lifestyles and emergence of pathogens.</title>
        <authorList>
            <person name="Haridas S."/>
            <person name="Albert R."/>
            <person name="Binder M."/>
            <person name="Bloem J."/>
            <person name="Labutti K."/>
            <person name="Salamov A."/>
            <person name="Andreopoulos B."/>
            <person name="Baker S."/>
            <person name="Barry K."/>
            <person name="Bills G."/>
            <person name="Bluhm B."/>
            <person name="Cannon C."/>
            <person name="Castanera R."/>
            <person name="Culley D."/>
            <person name="Daum C."/>
            <person name="Ezra D."/>
            <person name="Gonzalez J."/>
            <person name="Henrissat B."/>
            <person name="Kuo A."/>
            <person name="Liang C."/>
            <person name="Lipzen A."/>
            <person name="Lutzoni F."/>
            <person name="Magnuson J."/>
            <person name="Mondo S."/>
            <person name="Nolan M."/>
            <person name="Ohm R."/>
            <person name="Pangilinan J."/>
            <person name="Park H.-J."/>
            <person name="Ramirez L."/>
            <person name="Alfaro M."/>
            <person name="Sun H."/>
            <person name="Tritt A."/>
            <person name="Yoshinaga Y."/>
            <person name="Zwiers L.-H."/>
            <person name="Turgeon B."/>
            <person name="Goodwin S."/>
            <person name="Spatafora J."/>
            <person name="Crous P."/>
            <person name="Grigoriev I."/>
        </authorList>
    </citation>
    <scope>NUCLEOTIDE SEQUENCE</scope>
    <source>
        <strain evidence="14">CBS 113818</strain>
    </source>
</reference>
<dbReference type="SUPFAM" id="SSF48264">
    <property type="entry name" value="Cytochrome P450"/>
    <property type="match status" value="1"/>
</dbReference>
<name>A0A6A6ZXE1_9PLEO</name>
<evidence type="ECO:0000313" key="15">
    <source>
        <dbReference type="Proteomes" id="UP000799424"/>
    </source>
</evidence>
<dbReference type="CDD" id="cd11041">
    <property type="entry name" value="CYP503A1-like"/>
    <property type="match status" value="1"/>
</dbReference>
<keyword evidence="9" id="KW-0560">Oxidoreductase</keyword>
<dbReference type="Pfam" id="PF00067">
    <property type="entry name" value="p450"/>
    <property type="match status" value="1"/>
</dbReference>
<keyword evidence="11" id="KW-0503">Monooxygenase</keyword>
<evidence type="ECO:0000256" key="1">
    <source>
        <dbReference type="ARBA" id="ARBA00001971"/>
    </source>
</evidence>
<comment type="similarity">
    <text evidence="4">Belongs to the cytochrome P450 family.</text>
</comment>
<sequence length="395" mass="44075">MFGFKHTLNNFNHDEVAQVKSRLLGRLLQIQGVNNLPKIFPYLVKRVEQSLAEQTALGKTTPDGVSLPIASTVRTMASRVMSVLFFGESTSSDPIFADALLRHPKDMVSCMGAFQITPSFFSSGSFVHSIITRRGEAQGIILNRLAHIMGTGRDTWNEQSPLKELTLAWNISSLTSDSTYWHGPSHLAQTLLGVWFAAAHQPWMNLAFIMLQLSTQPDTQAALRLEIGALDQLSYDKLMNLPLLDSFIKETVRLHPLDTLAVRRKALQPYTFAAGAPHVPAGATVAASSQDAMRDSAHYPQPDVFQSRRFVDTESEARDTKFTEVSEKFLVWGFGSLACPGRFHASIVMKLVIAHIVARYDIKLEDAKARTMWSWETFTMPYEGTRFVLEELATV</sequence>
<evidence type="ECO:0000256" key="12">
    <source>
        <dbReference type="ARBA" id="ARBA00023136"/>
    </source>
</evidence>
<proteinExistence type="inferred from homology"/>
<dbReference type="EMBL" id="MU006229">
    <property type="protein sequence ID" value="KAF2825057.1"/>
    <property type="molecule type" value="Genomic_DNA"/>
</dbReference>
<dbReference type="PANTHER" id="PTHR46206:SF5">
    <property type="entry name" value="P450, PUTATIVE (EUROFUNG)-RELATED"/>
    <property type="match status" value="1"/>
</dbReference>
<evidence type="ECO:0000256" key="6">
    <source>
        <dbReference type="ARBA" id="ARBA00022692"/>
    </source>
</evidence>
<organism evidence="14 15">
    <name type="scientific">Ophiobolus disseminans</name>
    <dbReference type="NCBI Taxonomy" id="1469910"/>
    <lineage>
        <taxon>Eukaryota</taxon>
        <taxon>Fungi</taxon>
        <taxon>Dikarya</taxon>
        <taxon>Ascomycota</taxon>
        <taxon>Pezizomycotina</taxon>
        <taxon>Dothideomycetes</taxon>
        <taxon>Pleosporomycetidae</taxon>
        <taxon>Pleosporales</taxon>
        <taxon>Pleosporineae</taxon>
        <taxon>Phaeosphaeriaceae</taxon>
        <taxon>Ophiobolus</taxon>
    </lineage>
</organism>
<dbReference type="InterPro" id="IPR036396">
    <property type="entry name" value="Cyt_P450_sf"/>
</dbReference>
<comment type="pathway">
    <text evidence="3">Mycotoxin biosynthesis.</text>
</comment>
<feature type="binding site" description="axial binding residue" evidence="13">
    <location>
        <position position="339"/>
    </location>
    <ligand>
        <name>heme</name>
        <dbReference type="ChEBI" id="CHEBI:30413"/>
    </ligand>
    <ligandPart>
        <name>Fe</name>
        <dbReference type="ChEBI" id="CHEBI:18248"/>
    </ligandPart>
</feature>
<comment type="subcellular location">
    <subcellularLocation>
        <location evidence="2">Membrane</location>
    </subcellularLocation>
</comment>
<dbReference type="GO" id="GO:0020037">
    <property type="term" value="F:heme binding"/>
    <property type="evidence" value="ECO:0007669"/>
    <property type="project" value="InterPro"/>
</dbReference>
<dbReference type="InterPro" id="IPR002403">
    <property type="entry name" value="Cyt_P450_E_grp-IV"/>
</dbReference>
<dbReference type="PANTHER" id="PTHR46206">
    <property type="entry name" value="CYTOCHROME P450"/>
    <property type="match status" value="1"/>
</dbReference>
<gene>
    <name evidence="14" type="ORF">CC86DRAFT_295770</name>
</gene>
<dbReference type="OrthoDB" id="1844152at2759"/>
<comment type="cofactor">
    <cofactor evidence="1 13">
        <name>heme</name>
        <dbReference type="ChEBI" id="CHEBI:30413"/>
    </cofactor>
</comment>
<evidence type="ECO:0000256" key="11">
    <source>
        <dbReference type="ARBA" id="ARBA00023033"/>
    </source>
</evidence>
<dbReference type="PRINTS" id="PR00465">
    <property type="entry name" value="EP450IV"/>
</dbReference>
<keyword evidence="15" id="KW-1185">Reference proteome</keyword>
<dbReference type="AlphaFoldDB" id="A0A6A6ZXE1"/>
<evidence type="ECO:0000256" key="3">
    <source>
        <dbReference type="ARBA" id="ARBA00004685"/>
    </source>
</evidence>
<evidence type="ECO:0000256" key="4">
    <source>
        <dbReference type="ARBA" id="ARBA00010617"/>
    </source>
</evidence>
<keyword evidence="7 13" id="KW-0479">Metal-binding</keyword>
<dbReference type="GO" id="GO:0005506">
    <property type="term" value="F:iron ion binding"/>
    <property type="evidence" value="ECO:0007669"/>
    <property type="project" value="InterPro"/>
</dbReference>